<evidence type="ECO:0000256" key="2">
    <source>
        <dbReference type="ARBA" id="ARBA00006829"/>
    </source>
</evidence>
<dbReference type="InterPro" id="IPR020846">
    <property type="entry name" value="MFS_dom"/>
</dbReference>
<keyword evidence="6 7" id="KW-0472">Membrane</keyword>
<dbReference type="Proteomes" id="UP001365542">
    <property type="component" value="Unassembled WGS sequence"/>
</dbReference>
<evidence type="ECO:0000256" key="7">
    <source>
        <dbReference type="SAM" id="Phobius"/>
    </source>
</evidence>
<dbReference type="InterPro" id="IPR050930">
    <property type="entry name" value="MFS_Vesicular_Transporter"/>
</dbReference>
<evidence type="ECO:0000313" key="10">
    <source>
        <dbReference type="Proteomes" id="UP001365542"/>
    </source>
</evidence>
<feature type="transmembrane region" description="Helical" evidence="7">
    <location>
        <begin position="369"/>
        <end position="398"/>
    </location>
</feature>
<accession>A0AAV9XF80</accession>
<dbReference type="GO" id="GO:0016020">
    <property type="term" value="C:membrane"/>
    <property type="evidence" value="ECO:0007669"/>
    <property type="project" value="UniProtKB-SubCell"/>
</dbReference>
<organism evidence="9 10">
    <name type="scientific">Orbilia ellipsospora</name>
    <dbReference type="NCBI Taxonomy" id="2528407"/>
    <lineage>
        <taxon>Eukaryota</taxon>
        <taxon>Fungi</taxon>
        <taxon>Dikarya</taxon>
        <taxon>Ascomycota</taxon>
        <taxon>Pezizomycotina</taxon>
        <taxon>Orbiliomycetes</taxon>
        <taxon>Orbiliales</taxon>
        <taxon>Orbiliaceae</taxon>
        <taxon>Orbilia</taxon>
    </lineage>
</organism>
<dbReference type="InterPro" id="IPR036259">
    <property type="entry name" value="MFS_trans_sf"/>
</dbReference>
<feature type="transmembrane region" description="Helical" evidence="7">
    <location>
        <begin position="419"/>
        <end position="440"/>
    </location>
</feature>
<feature type="transmembrane region" description="Helical" evidence="7">
    <location>
        <begin position="153"/>
        <end position="176"/>
    </location>
</feature>
<gene>
    <name evidence="9" type="ORF">TWF694_009218</name>
</gene>
<dbReference type="EMBL" id="JAVHJO010000005">
    <property type="protein sequence ID" value="KAK6540420.1"/>
    <property type="molecule type" value="Genomic_DNA"/>
</dbReference>
<dbReference type="AlphaFoldDB" id="A0AAV9XF80"/>
<reference evidence="9 10" key="1">
    <citation type="submission" date="2019-10" db="EMBL/GenBank/DDBJ databases">
        <authorList>
            <person name="Palmer J.M."/>
        </authorList>
    </citation>
    <scope>NUCLEOTIDE SEQUENCE [LARGE SCALE GENOMIC DNA]</scope>
    <source>
        <strain evidence="9 10">TWF694</strain>
    </source>
</reference>
<feature type="transmembrane region" description="Helical" evidence="7">
    <location>
        <begin position="307"/>
        <end position="326"/>
    </location>
</feature>
<feature type="transmembrane region" description="Helical" evidence="7">
    <location>
        <begin position="120"/>
        <end position="141"/>
    </location>
</feature>
<comment type="caution">
    <text evidence="9">The sequence shown here is derived from an EMBL/GenBank/DDBJ whole genome shotgun (WGS) entry which is preliminary data.</text>
</comment>
<dbReference type="GO" id="GO:0022857">
    <property type="term" value="F:transmembrane transporter activity"/>
    <property type="evidence" value="ECO:0007669"/>
    <property type="project" value="InterPro"/>
</dbReference>
<dbReference type="SUPFAM" id="SSF103473">
    <property type="entry name" value="MFS general substrate transporter"/>
    <property type="match status" value="1"/>
</dbReference>
<feature type="domain" description="Major facilitator superfamily (MFS) profile" evidence="8">
    <location>
        <begin position="23"/>
        <end position="472"/>
    </location>
</feature>
<comment type="similarity">
    <text evidence="2">Belongs to the major facilitator superfamily. Vesicular transporter family.</text>
</comment>
<evidence type="ECO:0000313" key="9">
    <source>
        <dbReference type="EMBL" id="KAK6540420.1"/>
    </source>
</evidence>
<evidence type="ECO:0000256" key="1">
    <source>
        <dbReference type="ARBA" id="ARBA00004141"/>
    </source>
</evidence>
<sequence length="484" mass="52258">MSDTRSSEKEPWGYRWRSSTFFILGCITIALFAETFLYDFIVPILPYILEQRNGVDPDDIQKLTYQILTVYGVVLVFSGPFIGQWADKAKTRRTPLIISLAVSIVGTVILAASTHLYGVFIGRILQAIGGTGAWIVGMATIRDSIDAKDIGKAFGFALGCSNMGALAGPVLSGLLLEYSGYWMTWTSVLLVLALDIVMRCIMVEKKKAQPEFVKDTDGCRYPVGEPREDSALLSDSSVESYDATERPHDKKQPDLSTIEFYKLVLSQRGVIIGLSASVVYASMLASYSTTIPAHVKIAFGWGSGPTGILFAAMQAPAIVMSPLCGWLRDVVGTRKPATAGYAILAILLFLLGAADQEQFPWAASRESMIATYVVAVVGIGLATDLTSSVAICEITCAIDDLETKQPGALGNGGAYSRCYSLTNVSYSLGLTIGSFLSGYLTDSISYFFMNCAFAITCVITSVVAFTMLHDRAPEPKENSDSDEA</sequence>
<dbReference type="PRINTS" id="PR01035">
    <property type="entry name" value="TCRTETA"/>
</dbReference>
<feature type="transmembrane region" description="Helical" evidence="7">
    <location>
        <begin position="65"/>
        <end position="83"/>
    </location>
</feature>
<dbReference type="Pfam" id="PF07690">
    <property type="entry name" value="MFS_1"/>
    <property type="match status" value="1"/>
</dbReference>
<evidence type="ECO:0000256" key="4">
    <source>
        <dbReference type="ARBA" id="ARBA00022692"/>
    </source>
</evidence>
<name>A0AAV9XF80_9PEZI</name>
<comment type="subcellular location">
    <subcellularLocation>
        <location evidence="1">Membrane</location>
        <topology evidence="1">Multi-pass membrane protein</topology>
    </subcellularLocation>
</comment>
<evidence type="ECO:0000259" key="8">
    <source>
        <dbReference type="PROSITE" id="PS50850"/>
    </source>
</evidence>
<feature type="transmembrane region" description="Helical" evidence="7">
    <location>
        <begin position="21"/>
        <end position="45"/>
    </location>
</feature>
<evidence type="ECO:0000256" key="6">
    <source>
        <dbReference type="ARBA" id="ARBA00023136"/>
    </source>
</evidence>
<dbReference type="PANTHER" id="PTHR23506:SF35">
    <property type="entry name" value="MAJOR FACILITATOR SUPERFAMILY (MFS) PROFILE DOMAIN-CONTAINING PROTEIN-RELATED"/>
    <property type="match status" value="1"/>
</dbReference>
<feature type="transmembrane region" description="Helical" evidence="7">
    <location>
        <begin position="182"/>
        <end position="202"/>
    </location>
</feature>
<keyword evidence="3" id="KW-0813">Transport</keyword>
<keyword evidence="10" id="KW-1185">Reference proteome</keyword>
<keyword evidence="5 7" id="KW-1133">Transmembrane helix</keyword>
<feature type="transmembrane region" description="Helical" evidence="7">
    <location>
        <begin position="269"/>
        <end position="287"/>
    </location>
</feature>
<keyword evidence="4 7" id="KW-0812">Transmembrane</keyword>
<protein>
    <recommendedName>
        <fullName evidence="8">Major facilitator superfamily (MFS) profile domain-containing protein</fullName>
    </recommendedName>
</protein>
<feature type="transmembrane region" description="Helical" evidence="7">
    <location>
        <begin position="95"/>
        <end position="114"/>
    </location>
</feature>
<evidence type="ECO:0000256" key="3">
    <source>
        <dbReference type="ARBA" id="ARBA00022448"/>
    </source>
</evidence>
<dbReference type="Gene3D" id="1.20.1250.20">
    <property type="entry name" value="MFS general substrate transporter like domains"/>
    <property type="match status" value="2"/>
</dbReference>
<dbReference type="InterPro" id="IPR011701">
    <property type="entry name" value="MFS"/>
</dbReference>
<dbReference type="PANTHER" id="PTHR23506">
    <property type="entry name" value="GH10249P"/>
    <property type="match status" value="1"/>
</dbReference>
<dbReference type="PROSITE" id="PS50850">
    <property type="entry name" value="MFS"/>
    <property type="match status" value="1"/>
</dbReference>
<evidence type="ECO:0000256" key="5">
    <source>
        <dbReference type="ARBA" id="ARBA00022989"/>
    </source>
</evidence>
<feature type="transmembrane region" description="Helical" evidence="7">
    <location>
        <begin position="338"/>
        <end position="354"/>
    </location>
</feature>
<dbReference type="CDD" id="cd17325">
    <property type="entry name" value="MFS_MdtG_SLC18_like"/>
    <property type="match status" value="1"/>
</dbReference>
<proteinExistence type="inferred from homology"/>
<feature type="transmembrane region" description="Helical" evidence="7">
    <location>
        <begin position="446"/>
        <end position="468"/>
    </location>
</feature>
<dbReference type="InterPro" id="IPR001958">
    <property type="entry name" value="Tet-R_TetA/multi-R_MdtG-like"/>
</dbReference>